<proteinExistence type="predicted"/>
<dbReference type="Gene3D" id="3.90.75.20">
    <property type="match status" value="1"/>
</dbReference>
<keyword evidence="2" id="KW-0540">Nuclease</keyword>
<reference evidence="2 3" key="1">
    <citation type="submission" date="2017-11" db="EMBL/GenBank/DDBJ databases">
        <title>Isolation and Characterization of phages of Lactobacillus pentosus and plantarum.</title>
        <authorList>
            <person name="Qi R."/>
            <person name="Yu M."/>
            <person name="Tang T."/>
            <person name="Qiao X."/>
            <person name="Li Y."/>
        </authorList>
    </citation>
    <scope>NUCLEOTIDE SEQUENCE [LARGE SCALE GENOMIC DNA]</scope>
</reference>
<organism evidence="2 3">
    <name type="scientific">Lactobacillus phage Lpa804</name>
    <dbReference type="NCBI Taxonomy" id="2059850"/>
    <lineage>
        <taxon>Viruses</taxon>
        <taxon>Duplodnaviria</taxon>
        <taxon>Heunggongvirae</taxon>
        <taxon>Uroviricota</taxon>
        <taxon>Caudoviricetes</taxon>
        <taxon>Herelleviridae</taxon>
        <taxon>Harbinvirus</taxon>
        <taxon>Harbinvirus Lpa804</taxon>
    </lineage>
</organism>
<name>A0A3S6QAE1_9CAUD</name>
<dbReference type="SUPFAM" id="SSF64496">
    <property type="entry name" value="DNA-binding domain of intron-encoded endonucleases"/>
    <property type="match status" value="1"/>
</dbReference>
<dbReference type="InterPro" id="IPR044925">
    <property type="entry name" value="His-Me_finger_sf"/>
</dbReference>
<dbReference type="InterPro" id="IPR054307">
    <property type="entry name" value="I-HmuI_NUMOD-like"/>
</dbReference>
<dbReference type="InterPro" id="IPR010902">
    <property type="entry name" value="NUMOD4"/>
</dbReference>
<keyword evidence="2" id="KW-0378">Hydrolase</keyword>
<sequence length="181" mass="20800">MYINIKGGCFLEEEVWKPIAGYSNYEVSSFGRVRSITRNVKTRGNGIRTIKSKILLQDTTGRYHMVTLYKNGVAKNVTVHRQVAIAFIDNPDSKETVDHIDRNKDNNRVSNLRWANKLEQERNKRFPQREIYAIKDNKKTKYSGVHDCARKLGLNASKISACLRGGRKTHGGYRFCECSKE</sequence>
<dbReference type="Pfam" id="PF22083">
    <property type="entry name" value="I-HmuI_NUMOD-like"/>
    <property type="match status" value="1"/>
</dbReference>
<dbReference type="GO" id="GO:0004519">
    <property type="term" value="F:endonuclease activity"/>
    <property type="evidence" value="ECO:0007669"/>
    <property type="project" value="UniProtKB-KW"/>
</dbReference>
<dbReference type="GO" id="GO:0016788">
    <property type="term" value="F:hydrolase activity, acting on ester bonds"/>
    <property type="evidence" value="ECO:0007669"/>
    <property type="project" value="InterPro"/>
</dbReference>
<dbReference type="EMBL" id="MG557979">
    <property type="protein sequence ID" value="AUG84725.1"/>
    <property type="molecule type" value="Genomic_DNA"/>
</dbReference>
<accession>A0A3S6QAE1</accession>
<protein>
    <submittedName>
        <fullName evidence="2">HNH endonuclease</fullName>
    </submittedName>
</protein>
<gene>
    <name evidence="2" type="ORF">Lpa804_147</name>
</gene>
<evidence type="ECO:0000313" key="2">
    <source>
        <dbReference type="EMBL" id="AUG84725.1"/>
    </source>
</evidence>
<dbReference type="SUPFAM" id="SSF54060">
    <property type="entry name" value="His-Me finger endonucleases"/>
    <property type="match status" value="1"/>
</dbReference>
<keyword evidence="2" id="KW-0255">Endonuclease</keyword>
<dbReference type="Pfam" id="PF07463">
    <property type="entry name" value="NUMOD4"/>
    <property type="match status" value="1"/>
</dbReference>
<dbReference type="Proteomes" id="UP000273025">
    <property type="component" value="Segment"/>
</dbReference>
<evidence type="ECO:0000313" key="3">
    <source>
        <dbReference type="Proteomes" id="UP000273025"/>
    </source>
</evidence>
<dbReference type="SMART" id="SM00497">
    <property type="entry name" value="IENR1"/>
    <property type="match status" value="1"/>
</dbReference>
<dbReference type="InterPro" id="IPR003647">
    <property type="entry name" value="Intron_nuc_1_rpt"/>
</dbReference>
<feature type="domain" description="HNH nuclease" evidence="1">
    <location>
        <begin position="73"/>
        <end position="121"/>
    </location>
</feature>
<dbReference type="Pfam" id="PF13392">
    <property type="entry name" value="HNH_3"/>
    <property type="match status" value="1"/>
</dbReference>
<dbReference type="InterPro" id="IPR003615">
    <property type="entry name" value="HNH_nuc"/>
</dbReference>
<keyword evidence="3" id="KW-1185">Reference proteome</keyword>
<dbReference type="SMART" id="SM00507">
    <property type="entry name" value="HNHc"/>
    <property type="match status" value="1"/>
</dbReference>
<evidence type="ECO:0000259" key="1">
    <source>
        <dbReference type="SMART" id="SM00507"/>
    </source>
</evidence>